<keyword evidence="6" id="KW-0862">Zinc</keyword>
<dbReference type="GO" id="GO:0017061">
    <property type="term" value="F:S-methyl-5-thioadenosine phosphorylase activity"/>
    <property type="evidence" value="ECO:0007669"/>
    <property type="project" value="UniProtKB-EC"/>
</dbReference>
<evidence type="ECO:0000256" key="8">
    <source>
        <dbReference type="ARBA" id="ARBA00048968"/>
    </source>
</evidence>
<evidence type="ECO:0000256" key="9">
    <source>
        <dbReference type="ARBA" id="ARBA00049893"/>
    </source>
</evidence>
<evidence type="ECO:0000256" key="7">
    <source>
        <dbReference type="ARBA" id="ARBA00047989"/>
    </source>
</evidence>
<evidence type="ECO:0000256" key="10">
    <source>
        <dbReference type="RuleBase" id="RU361274"/>
    </source>
</evidence>
<dbReference type="OrthoDB" id="4279at2"/>
<dbReference type="GO" id="GO:0005507">
    <property type="term" value="F:copper ion binding"/>
    <property type="evidence" value="ECO:0007669"/>
    <property type="project" value="TreeGrafter"/>
</dbReference>
<dbReference type="STRING" id="288004.AL038_08665"/>
<comment type="catalytic activity">
    <reaction evidence="8">
        <text>adenosine + phosphate = alpha-D-ribose 1-phosphate + adenine</text>
        <dbReference type="Rhea" id="RHEA:27642"/>
        <dbReference type="ChEBI" id="CHEBI:16335"/>
        <dbReference type="ChEBI" id="CHEBI:16708"/>
        <dbReference type="ChEBI" id="CHEBI:43474"/>
        <dbReference type="ChEBI" id="CHEBI:57720"/>
        <dbReference type="EC" id="2.4.2.1"/>
    </reaction>
    <physiologicalReaction direction="left-to-right" evidence="8">
        <dbReference type="Rhea" id="RHEA:27643"/>
    </physiologicalReaction>
</comment>
<dbReference type="KEGG" id="blep:AL038_08665"/>
<dbReference type="NCBIfam" id="TIGR00726">
    <property type="entry name" value="peptidoglycan editing factor PgeF"/>
    <property type="match status" value="1"/>
</dbReference>
<dbReference type="InterPro" id="IPR011324">
    <property type="entry name" value="Cytotoxic_necrot_fac-like_cat"/>
</dbReference>
<dbReference type="PANTHER" id="PTHR30616:SF2">
    <property type="entry name" value="PURINE NUCLEOSIDE PHOSPHORYLASE LACC1"/>
    <property type="match status" value="1"/>
</dbReference>
<dbReference type="GO" id="GO:0016787">
    <property type="term" value="F:hydrolase activity"/>
    <property type="evidence" value="ECO:0007669"/>
    <property type="project" value="UniProtKB-KW"/>
</dbReference>
<evidence type="ECO:0000256" key="2">
    <source>
        <dbReference type="ARBA" id="ARBA00007353"/>
    </source>
</evidence>
<proteinExistence type="inferred from homology"/>
<accession>A0A2N9YHK5</accession>
<name>A0A2N9YHK5_9GAMM</name>
<comment type="catalytic activity">
    <reaction evidence="9">
        <text>S-methyl-5'-thioadenosine + phosphate = 5-(methylsulfanyl)-alpha-D-ribose 1-phosphate + adenine</text>
        <dbReference type="Rhea" id="RHEA:11852"/>
        <dbReference type="ChEBI" id="CHEBI:16708"/>
        <dbReference type="ChEBI" id="CHEBI:17509"/>
        <dbReference type="ChEBI" id="CHEBI:43474"/>
        <dbReference type="ChEBI" id="CHEBI:58533"/>
        <dbReference type="EC" id="2.4.2.28"/>
    </reaction>
    <physiologicalReaction direction="left-to-right" evidence="9">
        <dbReference type="Rhea" id="RHEA:11853"/>
    </physiologicalReaction>
</comment>
<comment type="similarity">
    <text evidence="2 10">Belongs to the purine nucleoside phosphorylase YfiH/LACC1 family.</text>
</comment>
<evidence type="ECO:0000313" key="12">
    <source>
        <dbReference type="Proteomes" id="UP000234271"/>
    </source>
</evidence>
<keyword evidence="4" id="KW-0479">Metal-binding</keyword>
<comment type="catalytic activity">
    <reaction evidence="7">
        <text>adenosine + H2O + H(+) = inosine + NH4(+)</text>
        <dbReference type="Rhea" id="RHEA:24408"/>
        <dbReference type="ChEBI" id="CHEBI:15377"/>
        <dbReference type="ChEBI" id="CHEBI:15378"/>
        <dbReference type="ChEBI" id="CHEBI:16335"/>
        <dbReference type="ChEBI" id="CHEBI:17596"/>
        <dbReference type="ChEBI" id="CHEBI:28938"/>
        <dbReference type="EC" id="3.5.4.4"/>
    </reaction>
    <physiologicalReaction direction="left-to-right" evidence="7">
        <dbReference type="Rhea" id="RHEA:24409"/>
    </physiologicalReaction>
</comment>
<dbReference type="RefSeq" id="WP_062151847.1">
    <property type="nucleotide sequence ID" value="NZ_CP012373.2"/>
</dbReference>
<evidence type="ECO:0000256" key="5">
    <source>
        <dbReference type="ARBA" id="ARBA00022801"/>
    </source>
</evidence>
<protein>
    <recommendedName>
        <fullName evidence="10">Purine nucleoside phosphorylase</fullName>
    </recommendedName>
</protein>
<dbReference type="Pfam" id="PF02578">
    <property type="entry name" value="Cu-oxidase_4"/>
    <property type="match status" value="1"/>
</dbReference>
<dbReference type="Gene3D" id="3.60.140.10">
    <property type="entry name" value="CNF1/YfiH-like putative cysteine hydrolases"/>
    <property type="match status" value="1"/>
</dbReference>
<reference evidence="12" key="1">
    <citation type="submission" date="2016-12" db="EMBL/GenBank/DDBJ databases">
        <title>Complete Genome Sequence of Beggiatoa leptomitiformis D-401.</title>
        <authorList>
            <person name="Fomenkov A."/>
            <person name="Vincze T."/>
            <person name="Grabovich M."/>
            <person name="Anton B.P."/>
            <person name="Dubinina G."/>
            <person name="Orlova M."/>
            <person name="Belousova E."/>
            <person name="Roberts R.J."/>
        </authorList>
    </citation>
    <scope>NUCLEOTIDE SEQUENCE [LARGE SCALE GENOMIC DNA]</scope>
    <source>
        <strain evidence="12">D-401</strain>
    </source>
</reference>
<evidence type="ECO:0000256" key="3">
    <source>
        <dbReference type="ARBA" id="ARBA00022679"/>
    </source>
</evidence>
<dbReference type="EMBL" id="CP018889">
    <property type="protein sequence ID" value="AUI69990.1"/>
    <property type="molecule type" value="Genomic_DNA"/>
</dbReference>
<evidence type="ECO:0000256" key="1">
    <source>
        <dbReference type="ARBA" id="ARBA00000553"/>
    </source>
</evidence>
<gene>
    <name evidence="11" type="primary">pgeF</name>
    <name evidence="11" type="ORF">BLE401_15645</name>
</gene>
<keyword evidence="12" id="KW-1185">Reference proteome</keyword>
<evidence type="ECO:0000313" key="11">
    <source>
        <dbReference type="EMBL" id="AUI69990.1"/>
    </source>
</evidence>
<dbReference type="PANTHER" id="PTHR30616">
    <property type="entry name" value="UNCHARACTERIZED PROTEIN YFIH"/>
    <property type="match status" value="1"/>
</dbReference>
<organism evidence="11 12">
    <name type="scientific">Beggiatoa leptomitoformis</name>
    <dbReference type="NCBI Taxonomy" id="288004"/>
    <lineage>
        <taxon>Bacteria</taxon>
        <taxon>Pseudomonadati</taxon>
        <taxon>Pseudomonadota</taxon>
        <taxon>Gammaproteobacteria</taxon>
        <taxon>Thiotrichales</taxon>
        <taxon>Thiotrichaceae</taxon>
        <taxon>Beggiatoa</taxon>
    </lineage>
</organism>
<keyword evidence="5" id="KW-0378">Hydrolase</keyword>
<dbReference type="SUPFAM" id="SSF64438">
    <property type="entry name" value="CNF1/YfiH-like putative cysteine hydrolases"/>
    <property type="match status" value="1"/>
</dbReference>
<dbReference type="Proteomes" id="UP000234271">
    <property type="component" value="Chromosome"/>
</dbReference>
<dbReference type="AlphaFoldDB" id="A0A2N9YHK5"/>
<dbReference type="CDD" id="cd16833">
    <property type="entry name" value="YfiH"/>
    <property type="match status" value="1"/>
</dbReference>
<sequence>MLDFIIPQWTAPARVKAYCTTRQGGYSSMPYHGFNLGDHVGDAPVQVLKNRALLCNSLQLPREPLWLKQVHGTVVATLEHPPVDGIADAATTKTVGYVCAILTADCLPVLFCDKAGTQVAAAHAGWRGLLNGVLENTVQQLALPSEQVLVWLGACISQQAFEVGDEVYQAFVTQHPESAIAFRASRAQHWWADLYELARQRLRRMGITVIYGGDYCTFTEKERFFSYRREPVTGRMASLIWME</sequence>
<comment type="catalytic activity">
    <reaction evidence="1">
        <text>inosine + phosphate = alpha-D-ribose 1-phosphate + hypoxanthine</text>
        <dbReference type="Rhea" id="RHEA:27646"/>
        <dbReference type="ChEBI" id="CHEBI:17368"/>
        <dbReference type="ChEBI" id="CHEBI:17596"/>
        <dbReference type="ChEBI" id="CHEBI:43474"/>
        <dbReference type="ChEBI" id="CHEBI:57720"/>
        <dbReference type="EC" id="2.4.2.1"/>
    </reaction>
    <physiologicalReaction direction="left-to-right" evidence="1">
        <dbReference type="Rhea" id="RHEA:27647"/>
    </physiologicalReaction>
</comment>
<evidence type="ECO:0000256" key="6">
    <source>
        <dbReference type="ARBA" id="ARBA00022833"/>
    </source>
</evidence>
<evidence type="ECO:0000256" key="4">
    <source>
        <dbReference type="ARBA" id="ARBA00022723"/>
    </source>
</evidence>
<dbReference type="InterPro" id="IPR003730">
    <property type="entry name" value="Cu_polyphenol_OxRdtase"/>
</dbReference>
<dbReference type="InterPro" id="IPR038371">
    <property type="entry name" value="Cu_polyphenol_OxRdtase_sf"/>
</dbReference>
<keyword evidence="3" id="KW-0808">Transferase</keyword>